<dbReference type="NCBIfam" id="TIGR01120">
    <property type="entry name" value="rpiB"/>
    <property type="match status" value="1"/>
</dbReference>
<evidence type="ECO:0000256" key="3">
    <source>
        <dbReference type="PIRSR" id="PIRSR005384-1"/>
    </source>
</evidence>
<dbReference type="EC" id="5.3.1.6" evidence="4"/>
<dbReference type="NCBIfam" id="NF004051">
    <property type="entry name" value="PRK05571.1"/>
    <property type="match status" value="1"/>
</dbReference>
<dbReference type="InterPro" id="IPR003500">
    <property type="entry name" value="RpiB_LacA_LacB"/>
</dbReference>
<dbReference type="InterPro" id="IPR004785">
    <property type="entry name" value="RpiB"/>
</dbReference>
<dbReference type="PANTHER" id="PTHR43732">
    <property type="entry name" value="RIBOSE 5-PHOSPHATE ISOMERASE-RELATED"/>
    <property type="match status" value="1"/>
</dbReference>
<evidence type="ECO:0000256" key="1">
    <source>
        <dbReference type="ARBA" id="ARBA00008754"/>
    </source>
</evidence>
<gene>
    <name evidence="4" type="primary">rpiB</name>
    <name evidence="4" type="ORF">ENT37_12695</name>
</gene>
<evidence type="ECO:0000313" key="4">
    <source>
        <dbReference type="EMBL" id="HGS22707.1"/>
    </source>
</evidence>
<dbReference type="InterPro" id="IPR036569">
    <property type="entry name" value="RpiB_LacA_LacB_sf"/>
</dbReference>
<reference evidence="4" key="1">
    <citation type="journal article" date="2020" name="mSystems">
        <title>Genome- and Community-Level Interaction Insights into Carbon Utilization and Element Cycling Functions of Hydrothermarchaeota in Hydrothermal Sediment.</title>
        <authorList>
            <person name="Zhou Z."/>
            <person name="Liu Y."/>
            <person name="Xu W."/>
            <person name="Pan J."/>
            <person name="Luo Z.H."/>
            <person name="Li M."/>
        </authorList>
    </citation>
    <scope>NUCLEOTIDE SEQUENCE [LARGE SCALE GENOMIC DNA]</scope>
    <source>
        <strain evidence="4">SpSt-573</strain>
    </source>
</reference>
<dbReference type="PIRSF" id="PIRSF005384">
    <property type="entry name" value="RpiB_LacA_B"/>
    <property type="match status" value="1"/>
</dbReference>
<sequence>MRVAVACDHGGFPLKGVILETVQKTGHEAIDLGAFSAESSDYPDFAQKIAQSILAGNAERGILICGSGIGACIAANKIKGIYAGVCHDTYSAHQGVEHDNMNVLCLGARIIGEELAREIVRAYLGAVFSQEERHLRRVNKVLAIEAQGK</sequence>
<dbReference type="GO" id="GO:0004751">
    <property type="term" value="F:ribose-5-phosphate isomerase activity"/>
    <property type="evidence" value="ECO:0007669"/>
    <property type="project" value="UniProtKB-EC"/>
</dbReference>
<feature type="active site" description="Proton donor" evidence="3">
    <location>
        <position position="98"/>
    </location>
</feature>
<dbReference type="AlphaFoldDB" id="A0A7C4PKM9"/>
<dbReference type="Gene3D" id="3.40.1400.10">
    <property type="entry name" value="Sugar-phosphate isomerase, RpiB/LacA/LacB"/>
    <property type="match status" value="1"/>
</dbReference>
<keyword evidence="2 4" id="KW-0413">Isomerase</keyword>
<proteinExistence type="inferred from homology"/>
<dbReference type="InterPro" id="IPR051812">
    <property type="entry name" value="SPI_LacAB/RpiB"/>
</dbReference>
<comment type="caution">
    <text evidence="4">The sequence shown here is derived from an EMBL/GenBank/DDBJ whole genome shotgun (WGS) entry which is preliminary data.</text>
</comment>
<dbReference type="PANTHER" id="PTHR43732:SF1">
    <property type="entry name" value="RIBOSE 5-PHOSPHATE ISOMERASE"/>
    <property type="match status" value="1"/>
</dbReference>
<name>A0A7C4PKM9_9CHLR</name>
<dbReference type="SUPFAM" id="SSF89623">
    <property type="entry name" value="Ribose/Galactose isomerase RpiB/AlsB"/>
    <property type="match status" value="1"/>
</dbReference>
<dbReference type="EMBL" id="DSYK01000633">
    <property type="protein sequence ID" value="HGS22707.1"/>
    <property type="molecule type" value="Genomic_DNA"/>
</dbReference>
<dbReference type="NCBIfam" id="TIGR00689">
    <property type="entry name" value="rpiB_lacA_lacB"/>
    <property type="match status" value="1"/>
</dbReference>
<comment type="similarity">
    <text evidence="1">Belongs to the LacAB/RpiB family.</text>
</comment>
<accession>A0A7C4PKM9</accession>
<dbReference type="Pfam" id="PF02502">
    <property type="entry name" value="LacAB_rpiB"/>
    <property type="match status" value="1"/>
</dbReference>
<feature type="active site" description="Proton acceptor" evidence="3">
    <location>
        <position position="65"/>
    </location>
</feature>
<organism evidence="4">
    <name type="scientific">Anaerolinea thermolimosa</name>
    <dbReference type="NCBI Taxonomy" id="229919"/>
    <lineage>
        <taxon>Bacteria</taxon>
        <taxon>Bacillati</taxon>
        <taxon>Chloroflexota</taxon>
        <taxon>Anaerolineae</taxon>
        <taxon>Anaerolineales</taxon>
        <taxon>Anaerolineaceae</taxon>
        <taxon>Anaerolinea</taxon>
    </lineage>
</organism>
<evidence type="ECO:0000256" key="2">
    <source>
        <dbReference type="ARBA" id="ARBA00023235"/>
    </source>
</evidence>
<dbReference type="GO" id="GO:0005975">
    <property type="term" value="P:carbohydrate metabolic process"/>
    <property type="evidence" value="ECO:0007669"/>
    <property type="project" value="InterPro"/>
</dbReference>
<protein>
    <submittedName>
        <fullName evidence="4">Ribose 5-phosphate isomerase B</fullName>
        <ecNumber evidence="4">5.3.1.6</ecNumber>
    </submittedName>
</protein>